<dbReference type="GO" id="GO:0061709">
    <property type="term" value="P:reticulophagy"/>
    <property type="evidence" value="ECO:0007669"/>
    <property type="project" value="TreeGrafter"/>
</dbReference>
<dbReference type="PANTHER" id="PTHR24348:SF22">
    <property type="entry name" value="NON-SPECIFIC SERINE_THREONINE PROTEIN KINASE"/>
    <property type="match status" value="1"/>
</dbReference>
<evidence type="ECO:0000256" key="17">
    <source>
        <dbReference type="PROSITE-ProRule" id="PRU10141"/>
    </source>
</evidence>
<dbReference type="FunFam" id="1.10.510.10:FF:000817">
    <property type="entry name" value="Serine/threonine-protein kinase ATG1"/>
    <property type="match status" value="1"/>
</dbReference>
<evidence type="ECO:0000256" key="16">
    <source>
        <dbReference type="ARBA" id="ARBA00060750"/>
    </source>
</evidence>
<feature type="region of interest" description="Disordered" evidence="18">
    <location>
        <begin position="414"/>
        <end position="453"/>
    </location>
</feature>
<evidence type="ECO:0000256" key="15">
    <source>
        <dbReference type="ARBA" id="ARBA00030237"/>
    </source>
</evidence>
<keyword evidence="13" id="KW-0072">Autophagy</keyword>
<evidence type="ECO:0000256" key="4">
    <source>
        <dbReference type="ARBA" id="ARBA00018572"/>
    </source>
</evidence>
<dbReference type="Gene3D" id="1.10.510.10">
    <property type="entry name" value="Transferase(Phosphotransferase) domain 1"/>
    <property type="match status" value="1"/>
</dbReference>
<dbReference type="PANTHER" id="PTHR24348">
    <property type="entry name" value="SERINE/THREONINE-PROTEIN KINASE UNC-51-RELATED"/>
    <property type="match status" value="1"/>
</dbReference>
<dbReference type="GO" id="GO:0042594">
    <property type="term" value="P:response to starvation"/>
    <property type="evidence" value="ECO:0007669"/>
    <property type="project" value="TreeGrafter"/>
</dbReference>
<dbReference type="SMART" id="SM00220">
    <property type="entry name" value="S_TKc"/>
    <property type="match status" value="1"/>
</dbReference>
<evidence type="ECO:0000256" key="7">
    <source>
        <dbReference type="ARBA" id="ARBA00022490"/>
    </source>
</evidence>
<comment type="subcellular location">
    <subcellularLocation>
        <location evidence="2">Cytoplasm</location>
    </subcellularLocation>
    <subcellularLocation>
        <location evidence="1">Endomembrane system</location>
    </subcellularLocation>
</comment>
<dbReference type="EC" id="2.7.11.1" evidence="3"/>
<proteinExistence type="inferred from homology"/>
<dbReference type="GO" id="GO:0000045">
    <property type="term" value="P:autophagosome assembly"/>
    <property type="evidence" value="ECO:0007669"/>
    <property type="project" value="TreeGrafter"/>
</dbReference>
<accession>A0AAV5QFS4</accession>
<dbReference type="EMBL" id="BTFZ01000001">
    <property type="protein sequence ID" value="GMM33043.1"/>
    <property type="molecule type" value="Genomic_DNA"/>
</dbReference>
<protein>
    <recommendedName>
        <fullName evidence="4">Serine/threonine-protein kinase ATG1</fullName>
        <ecNumber evidence="3">2.7.11.1</ecNumber>
    </recommendedName>
    <alternativeName>
        <fullName evidence="15">Autophagy-related protein 1</fullName>
    </alternativeName>
    <alternativeName>
        <fullName evidence="5">Serine/threonine-protein kinase atg1</fullName>
    </alternativeName>
</protein>
<dbReference type="AlphaFoldDB" id="A0AAV5QFS4"/>
<dbReference type="GO" id="GO:0005829">
    <property type="term" value="C:cytosol"/>
    <property type="evidence" value="ECO:0007669"/>
    <property type="project" value="TreeGrafter"/>
</dbReference>
<organism evidence="20 21">
    <name type="scientific">Saccharomycopsis crataegensis</name>
    <dbReference type="NCBI Taxonomy" id="43959"/>
    <lineage>
        <taxon>Eukaryota</taxon>
        <taxon>Fungi</taxon>
        <taxon>Dikarya</taxon>
        <taxon>Ascomycota</taxon>
        <taxon>Saccharomycotina</taxon>
        <taxon>Saccharomycetes</taxon>
        <taxon>Saccharomycopsidaceae</taxon>
        <taxon>Saccharomycopsis</taxon>
    </lineage>
</organism>
<dbReference type="InterPro" id="IPR008271">
    <property type="entry name" value="Ser/Thr_kinase_AS"/>
</dbReference>
<dbReference type="InterPro" id="IPR048941">
    <property type="entry name" value="ATG1-like_MIT2"/>
</dbReference>
<dbReference type="RefSeq" id="XP_064850043.1">
    <property type="nucleotide sequence ID" value="XM_064993971.1"/>
</dbReference>
<feature type="binding site" evidence="17">
    <location>
        <position position="48"/>
    </location>
    <ligand>
        <name>ATP</name>
        <dbReference type="ChEBI" id="CHEBI:30616"/>
    </ligand>
</feature>
<dbReference type="GO" id="GO:0010506">
    <property type="term" value="P:regulation of autophagy"/>
    <property type="evidence" value="ECO:0007669"/>
    <property type="project" value="InterPro"/>
</dbReference>
<evidence type="ECO:0000313" key="21">
    <source>
        <dbReference type="Proteomes" id="UP001360560"/>
    </source>
</evidence>
<evidence type="ECO:0000256" key="11">
    <source>
        <dbReference type="ARBA" id="ARBA00022840"/>
    </source>
</evidence>
<comment type="similarity">
    <text evidence="16">Belongs to the protein kinase superfamily. Ser/Thr protein kinase family. APG1/unc-51/ULK1 subfamily.</text>
</comment>
<dbReference type="PROSITE" id="PS50011">
    <property type="entry name" value="PROTEIN_KINASE_DOM"/>
    <property type="match status" value="1"/>
</dbReference>
<feature type="compositionally biased region" description="Low complexity" evidence="18">
    <location>
        <begin position="485"/>
        <end position="497"/>
    </location>
</feature>
<gene>
    <name evidence="20" type="ORF">DASC09_003680</name>
</gene>
<evidence type="ECO:0000256" key="18">
    <source>
        <dbReference type="SAM" id="MobiDB-lite"/>
    </source>
</evidence>
<feature type="domain" description="Protein kinase" evidence="19">
    <location>
        <begin position="19"/>
        <end position="315"/>
    </location>
</feature>
<evidence type="ECO:0000256" key="3">
    <source>
        <dbReference type="ARBA" id="ARBA00012513"/>
    </source>
</evidence>
<keyword evidence="8" id="KW-0808">Transferase</keyword>
<evidence type="ECO:0000256" key="14">
    <source>
        <dbReference type="ARBA" id="ARBA00023136"/>
    </source>
</evidence>
<dbReference type="GO" id="GO:0034727">
    <property type="term" value="P:piecemeal microautophagy of the nucleus"/>
    <property type="evidence" value="ECO:0007669"/>
    <property type="project" value="TreeGrafter"/>
</dbReference>
<dbReference type="GO" id="GO:0012505">
    <property type="term" value="C:endomembrane system"/>
    <property type="evidence" value="ECO:0007669"/>
    <property type="project" value="UniProtKB-SubCell"/>
</dbReference>
<evidence type="ECO:0000259" key="19">
    <source>
        <dbReference type="PROSITE" id="PS50011"/>
    </source>
</evidence>
<evidence type="ECO:0000256" key="6">
    <source>
        <dbReference type="ARBA" id="ARBA00022448"/>
    </source>
</evidence>
<dbReference type="Pfam" id="PF21127">
    <property type="entry name" value="ATG1-like_MIT2"/>
    <property type="match status" value="1"/>
</dbReference>
<feature type="region of interest" description="Disordered" evidence="18">
    <location>
        <begin position="484"/>
        <end position="520"/>
    </location>
</feature>
<dbReference type="SUPFAM" id="SSF56112">
    <property type="entry name" value="Protein kinase-like (PK-like)"/>
    <property type="match status" value="1"/>
</dbReference>
<evidence type="ECO:0000313" key="20">
    <source>
        <dbReference type="EMBL" id="GMM33043.1"/>
    </source>
</evidence>
<keyword evidence="21" id="KW-1185">Reference proteome</keyword>
<dbReference type="GO" id="GO:0034045">
    <property type="term" value="C:phagophore assembly site membrane"/>
    <property type="evidence" value="ECO:0007669"/>
    <property type="project" value="TreeGrafter"/>
</dbReference>
<dbReference type="InterPro" id="IPR000719">
    <property type="entry name" value="Prot_kinase_dom"/>
</dbReference>
<dbReference type="GO" id="GO:0005776">
    <property type="term" value="C:autophagosome"/>
    <property type="evidence" value="ECO:0007669"/>
    <property type="project" value="TreeGrafter"/>
</dbReference>
<evidence type="ECO:0000256" key="1">
    <source>
        <dbReference type="ARBA" id="ARBA00004308"/>
    </source>
</evidence>
<dbReference type="InterPro" id="IPR017441">
    <property type="entry name" value="Protein_kinase_ATP_BS"/>
</dbReference>
<name>A0AAV5QFS4_9ASCO</name>
<evidence type="ECO:0000256" key="8">
    <source>
        <dbReference type="ARBA" id="ARBA00022679"/>
    </source>
</evidence>
<evidence type="ECO:0000256" key="12">
    <source>
        <dbReference type="ARBA" id="ARBA00022927"/>
    </source>
</evidence>
<dbReference type="Proteomes" id="UP001360560">
    <property type="component" value="Unassembled WGS sequence"/>
</dbReference>
<dbReference type="GO" id="GO:0000422">
    <property type="term" value="P:autophagy of mitochondrion"/>
    <property type="evidence" value="ECO:0007669"/>
    <property type="project" value="TreeGrafter"/>
</dbReference>
<dbReference type="PROSITE" id="PS00107">
    <property type="entry name" value="PROTEIN_KINASE_ATP"/>
    <property type="match status" value="1"/>
</dbReference>
<reference evidence="20 21" key="1">
    <citation type="journal article" date="2023" name="Elife">
        <title>Identification of key yeast species and microbe-microbe interactions impacting larval growth of Drosophila in the wild.</title>
        <authorList>
            <person name="Mure A."/>
            <person name="Sugiura Y."/>
            <person name="Maeda R."/>
            <person name="Honda K."/>
            <person name="Sakurai N."/>
            <person name="Takahashi Y."/>
            <person name="Watada M."/>
            <person name="Katoh T."/>
            <person name="Gotoh A."/>
            <person name="Gotoh Y."/>
            <person name="Taniguchi I."/>
            <person name="Nakamura K."/>
            <person name="Hayashi T."/>
            <person name="Katayama T."/>
            <person name="Uemura T."/>
            <person name="Hattori Y."/>
        </authorList>
    </citation>
    <scope>NUCLEOTIDE SEQUENCE [LARGE SCALE GENOMIC DNA]</scope>
    <source>
        <strain evidence="20 21">SC-9</strain>
    </source>
</reference>
<dbReference type="Pfam" id="PF00069">
    <property type="entry name" value="Pkinase"/>
    <property type="match status" value="1"/>
</dbReference>
<dbReference type="GO" id="GO:1990316">
    <property type="term" value="C:Atg1/ULK1 kinase complex"/>
    <property type="evidence" value="ECO:0007669"/>
    <property type="project" value="UniProtKB-ARBA"/>
</dbReference>
<evidence type="ECO:0000256" key="9">
    <source>
        <dbReference type="ARBA" id="ARBA00022741"/>
    </source>
</evidence>
<dbReference type="PROSITE" id="PS00108">
    <property type="entry name" value="PROTEIN_KINASE_ST"/>
    <property type="match status" value="1"/>
</dbReference>
<dbReference type="GO" id="GO:0015031">
    <property type="term" value="P:protein transport"/>
    <property type="evidence" value="ECO:0007669"/>
    <property type="project" value="UniProtKB-KW"/>
</dbReference>
<evidence type="ECO:0000256" key="10">
    <source>
        <dbReference type="ARBA" id="ARBA00022777"/>
    </source>
</evidence>
<evidence type="ECO:0000256" key="2">
    <source>
        <dbReference type="ARBA" id="ARBA00004496"/>
    </source>
</evidence>
<dbReference type="GO" id="GO:0004674">
    <property type="term" value="F:protein serine/threonine kinase activity"/>
    <property type="evidence" value="ECO:0007669"/>
    <property type="project" value="UniProtKB-KW"/>
</dbReference>
<keyword evidence="14" id="KW-0472">Membrane</keyword>
<keyword evidence="10 20" id="KW-0418">Kinase</keyword>
<dbReference type="GeneID" id="90071022"/>
<keyword evidence="7" id="KW-0963">Cytoplasm</keyword>
<dbReference type="InterPro" id="IPR011009">
    <property type="entry name" value="Kinase-like_dom_sf"/>
</dbReference>
<evidence type="ECO:0000256" key="5">
    <source>
        <dbReference type="ARBA" id="ARBA00019599"/>
    </source>
</evidence>
<feature type="compositionally biased region" description="Low complexity" evidence="18">
    <location>
        <begin position="434"/>
        <end position="447"/>
    </location>
</feature>
<dbReference type="FunFam" id="3.30.200.20:FF:000042">
    <property type="entry name" value="Aurora kinase A"/>
    <property type="match status" value="1"/>
</dbReference>
<dbReference type="InterPro" id="IPR022708">
    <property type="entry name" value="Atg1-like_tMIT"/>
</dbReference>
<dbReference type="Pfam" id="PF12063">
    <property type="entry name" value="ATG1-like_MIT1"/>
    <property type="match status" value="1"/>
</dbReference>
<dbReference type="InterPro" id="IPR045269">
    <property type="entry name" value="Atg1-like"/>
</dbReference>
<sequence length="887" mass="98727">MSSSNDARKGPQAEAIDGYQIGTEIGKGSFANVYKGVVLKTHTPVAVKSVLRTKLKNKKLLENLEIEIQILKTMAHPHIVALIDCVQSANYFHIIMEYCSLGDLSYFIRKRNQLVKSHPLISQLLIKYPSPENSNGLHRIMVIHFLKQLASALEFLRQRNLVHRDIKPQNLLLCYPAHSKEEFTQNHYVGFYDLPILKVADFGFARFLPNQTLAETLCGSPLYMAPEILGYHKYNAKADLWSVGAVLYEMSIGKPPFRANNHVELLKKIENAHDNISFPETIELDQDIKRVICGLLKLKPIERMSFNEFFNDRLILDDFSEEVNDSQLLDHSSIDENLFISEYLPQNDKIKHSLPIQQQSPRSPKIVKAPDPVVELPKQENQSQPEQQIKPPSETPTKNSLLKQQLENHGSVVEKIETSKPPGIIDSPRASNYSSGSSTKMKGSSNSLKAKSNATELLNERDYVVVEKKSVEVNALADELANLGTNNSNNKVVTTTKSNDRRRRSSSSSQKRPSFGDRRFSISLSPSNALSKAIVLASTKLWGANTYSSKEIPNYVVNDSPSNIPQGFSPSNNIFISETVNNSPAIVGTPNNALITSPTATNNNVNPDSEDFLTNLIVQLESLAAKAHAVNSFAHVKYSQLIPFTPSSLSSAIADDSDDEDPEFLSEKTSHLPPVAVKSISEEGLALYIKTLSLLAKAMNLTSDWWYSSENGAVLKSHYNEGFQGNNNFDSSLTTRLNSLVQWIRNIFNDCLDKADFIRLKLNEANQKLGLGGLDPESNLNSDVIAEKLIFDRALEISRNAAVNELVGEDLLGCELAYSTSIWMLEAILDSNNDGQAGKSSEIEDVRLDQEDKAMVQKFIVSIGNRLNVLRKKIELMSNEGSTNLNK</sequence>
<keyword evidence="11 17" id="KW-0067">ATP-binding</keyword>
<dbReference type="GO" id="GO:0005524">
    <property type="term" value="F:ATP binding"/>
    <property type="evidence" value="ECO:0007669"/>
    <property type="project" value="UniProtKB-UniRule"/>
</dbReference>
<keyword evidence="6" id="KW-0813">Transport</keyword>
<evidence type="ECO:0000256" key="13">
    <source>
        <dbReference type="ARBA" id="ARBA00023006"/>
    </source>
</evidence>
<keyword evidence="20" id="KW-0723">Serine/threonine-protein kinase</keyword>
<comment type="caution">
    <text evidence="20">The sequence shown here is derived from an EMBL/GenBank/DDBJ whole genome shotgun (WGS) entry which is preliminary data.</text>
</comment>
<keyword evidence="12" id="KW-0653">Protein transport</keyword>
<feature type="region of interest" description="Disordered" evidence="18">
    <location>
        <begin position="377"/>
        <end position="398"/>
    </location>
</feature>
<keyword evidence="9 17" id="KW-0547">Nucleotide-binding</keyword>